<name>A0ACB9EIM5_ARCLA</name>
<reference evidence="1 2" key="2">
    <citation type="journal article" date="2022" name="Mol. Ecol. Resour.">
        <title>The genomes of chicory, endive, great burdock and yacon provide insights into Asteraceae paleo-polyploidization history and plant inulin production.</title>
        <authorList>
            <person name="Fan W."/>
            <person name="Wang S."/>
            <person name="Wang H."/>
            <person name="Wang A."/>
            <person name="Jiang F."/>
            <person name="Liu H."/>
            <person name="Zhao H."/>
            <person name="Xu D."/>
            <person name="Zhang Y."/>
        </authorList>
    </citation>
    <scope>NUCLEOTIDE SEQUENCE [LARGE SCALE GENOMIC DNA]</scope>
    <source>
        <strain evidence="2">cv. Niubang</strain>
    </source>
</reference>
<dbReference type="Proteomes" id="UP001055879">
    <property type="component" value="Linkage Group LG02"/>
</dbReference>
<evidence type="ECO:0000313" key="2">
    <source>
        <dbReference type="Proteomes" id="UP001055879"/>
    </source>
</evidence>
<keyword evidence="2" id="KW-1185">Reference proteome</keyword>
<organism evidence="1 2">
    <name type="scientific">Arctium lappa</name>
    <name type="common">Greater burdock</name>
    <name type="synonym">Lappa major</name>
    <dbReference type="NCBI Taxonomy" id="4217"/>
    <lineage>
        <taxon>Eukaryota</taxon>
        <taxon>Viridiplantae</taxon>
        <taxon>Streptophyta</taxon>
        <taxon>Embryophyta</taxon>
        <taxon>Tracheophyta</taxon>
        <taxon>Spermatophyta</taxon>
        <taxon>Magnoliopsida</taxon>
        <taxon>eudicotyledons</taxon>
        <taxon>Gunneridae</taxon>
        <taxon>Pentapetalae</taxon>
        <taxon>asterids</taxon>
        <taxon>campanulids</taxon>
        <taxon>Asterales</taxon>
        <taxon>Asteraceae</taxon>
        <taxon>Carduoideae</taxon>
        <taxon>Cardueae</taxon>
        <taxon>Arctiinae</taxon>
        <taxon>Arctium</taxon>
    </lineage>
</organism>
<comment type="caution">
    <text evidence="1">The sequence shown here is derived from an EMBL/GenBank/DDBJ whole genome shotgun (WGS) entry which is preliminary data.</text>
</comment>
<evidence type="ECO:0000313" key="1">
    <source>
        <dbReference type="EMBL" id="KAI3758844.1"/>
    </source>
</evidence>
<gene>
    <name evidence="1" type="ORF">L6452_06416</name>
</gene>
<dbReference type="EMBL" id="CM042048">
    <property type="protein sequence ID" value="KAI3758844.1"/>
    <property type="molecule type" value="Genomic_DNA"/>
</dbReference>
<proteinExistence type="predicted"/>
<protein>
    <submittedName>
        <fullName evidence="1">Uncharacterized protein</fullName>
    </submittedName>
</protein>
<reference evidence="2" key="1">
    <citation type="journal article" date="2022" name="Mol. Ecol. Resour.">
        <title>The genomes of chicory, endive, great burdock and yacon provide insights into Asteraceae palaeo-polyploidization history and plant inulin production.</title>
        <authorList>
            <person name="Fan W."/>
            <person name="Wang S."/>
            <person name="Wang H."/>
            <person name="Wang A."/>
            <person name="Jiang F."/>
            <person name="Liu H."/>
            <person name="Zhao H."/>
            <person name="Xu D."/>
            <person name="Zhang Y."/>
        </authorList>
    </citation>
    <scope>NUCLEOTIDE SEQUENCE [LARGE SCALE GENOMIC DNA]</scope>
    <source>
        <strain evidence="2">cv. Niubang</strain>
    </source>
</reference>
<accession>A0ACB9EIM5</accession>
<sequence>MYSSHEAEPRTSDSETNSRKDKGHERPHIATTDCRAQVPPSGNVIVCIEAKQASADTCHRASPALSIEQTETLNRNSQKSDHETPAT</sequence>